<reference evidence="2" key="2">
    <citation type="submission" date="2017-12" db="EMBL/GenBank/DDBJ databases">
        <title>Genome sequence of the Bar-tailed Godwit (Limosa lapponica baueri).</title>
        <authorList>
            <person name="Lima N.C.B."/>
            <person name="Parody-Merino A.M."/>
            <person name="Battley P.F."/>
            <person name="Fidler A.E."/>
            <person name="Prosdocimi F."/>
        </authorList>
    </citation>
    <scope>NUCLEOTIDE SEQUENCE [LARGE SCALE GENOMIC DNA]</scope>
</reference>
<accession>A0A2I0U4Q0</accession>
<name>A0A2I0U4Q0_LIMLA</name>
<dbReference type="Proteomes" id="UP000233556">
    <property type="component" value="Unassembled WGS sequence"/>
</dbReference>
<organism evidence="1 2">
    <name type="scientific">Limosa lapponica baueri</name>
    <dbReference type="NCBI Taxonomy" id="1758121"/>
    <lineage>
        <taxon>Eukaryota</taxon>
        <taxon>Metazoa</taxon>
        <taxon>Chordata</taxon>
        <taxon>Craniata</taxon>
        <taxon>Vertebrata</taxon>
        <taxon>Euteleostomi</taxon>
        <taxon>Archelosauria</taxon>
        <taxon>Archosauria</taxon>
        <taxon>Dinosauria</taxon>
        <taxon>Saurischia</taxon>
        <taxon>Theropoda</taxon>
        <taxon>Coelurosauria</taxon>
        <taxon>Aves</taxon>
        <taxon>Neognathae</taxon>
        <taxon>Neoaves</taxon>
        <taxon>Charadriiformes</taxon>
        <taxon>Scolopacidae</taxon>
        <taxon>Limosa</taxon>
    </lineage>
</organism>
<protein>
    <submittedName>
        <fullName evidence="1">Uncharacterized protein</fullName>
    </submittedName>
</protein>
<evidence type="ECO:0000313" key="1">
    <source>
        <dbReference type="EMBL" id="PKU41060.1"/>
    </source>
</evidence>
<reference evidence="2" key="1">
    <citation type="submission" date="2017-11" db="EMBL/GenBank/DDBJ databases">
        <authorList>
            <person name="Lima N.C."/>
            <person name="Parody-Merino A.M."/>
            <person name="Battley P.F."/>
            <person name="Fidler A.E."/>
            <person name="Prosdocimi F."/>
        </authorList>
    </citation>
    <scope>NUCLEOTIDE SEQUENCE [LARGE SCALE GENOMIC DNA]</scope>
</reference>
<proteinExistence type="predicted"/>
<dbReference type="AlphaFoldDB" id="A0A2I0U4Q0"/>
<gene>
    <name evidence="1" type="ORF">llap_8635</name>
</gene>
<dbReference type="EMBL" id="KZ506168">
    <property type="protein sequence ID" value="PKU41060.1"/>
    <property type="molecule type" value="Genomic_DNA"/>
</dbReference>
<sequence>MTEKTLGVLVDTELNMSQQPPELHYEECGQQAMGGDSSALLSTVPAFAFCDFGSVVRALAGEDSGKKVIEYLSLLQIPGNMKNEHQLPQKMTVHQKANIVNSMTSLYRRIAGIPLYSFQWITLLGP</sequence>
<evidence type="ECO:0000313" key="2">
    <source>
        <dbReference type="Proteomes" id="UP000233556"/>
    </source>
</evidence>
<keyword evidence="2" id="KW-1185">Reference proteome</keyword>